<name>N1PP93_DOTSN</name>
<keyword evidence="1" id="KW-0472">Membrane</keyword>
<organism evidence="2 3">
    <name type="scientific">Dothistroma septosporum (strain NZE10 / CBS 128990)</name>
    <name type="common">Red band needle blight fungus</name>
    <name type="synonym">Mycosphaerella pini</name>
    <dbReference type="NCBI Taxonomy" id="675120"/>
    <lineage>
        <taxon>Eukaryota</taxon>
        <taxon>Fungi</taxon>
        <taxon>Dikarya</taxon>
        <taxon>Ascomycota</taxon>
        <taxon>Pezizomycotina</taxon>
        <taxon>Dothideomycetes</taxon>
        <taxon>Dothideomycetidae</taxon>
        <taxon>Mycosphaerellales</taxon>
        <taxon>Mycosphaerellaceae</taxon>
        <taxon>Dothistroma</taxon>
    </lineage>
</organism>
<dbReference type="eggNOG" id="ENOG502SMZV">
    <property type="taxonomic scope" value="Eukaryota"/>
</dbReference>
<sequence length="212" mass="24164">MANHHVRGRCNRSPTRRCAHRTTPGYCDQAFRKRTVTTILGVCLLNAFSAAMNLANIARIPNAKDFAPRVVPSLMWAQGELLWSFIAASLPCLETFMRPFDKIDDDTWRTQNQYHPSARSGRSWREIRDRDGLVPLGDLRTNQERTVANASGSESMDLRPDVAGNSVEITGLETNFEDINHTWGSQERIIIKKQEEFEVTIEGSERMPYQIR</sequence>
<dbReference type="EMBL" id="KB446538">
    <property type="protein sequence ID" value="EME45207.1"/>
    <property type="molecule type" value="Genomic_DNA"/>
</dbReference>
<evidence type="ECO:0000313" key="2">
    <source>
        <dbReference type="EMBL" id="EME45207.1"/>
    </source>
</evidence>
<keyword evidence="3" id="KW-1185">Reference proteome</keyword>
<evidence type="ECO:0000313" key="3">
    <source>
        <dbReference type="Proteomes" id="UP000016933"/>
    </source>
</evidence>
<keyword evidence="1" id="KW-0812">Transmembrane</keyword>
<gene>
    <name evidence="2" type="ORF">DOTSEDRAFT_71053</name>
</gene>
<keyword evidence="1" id="KW-1133">Transmembrane helix</keyword>
<dbReference type="AlphaFoldDB" id="N1PP93"/>
<reference evidence="2 3" key="2">
    <citation type="journal article" date="2012" name="PLoS Pathog.">
        <title>Diverse lifestyles and strategies of plant pathogenesis encoded in the genomes of eighteen Dothideomycetes fungi.</title>
        <authorList>
            <person name="Ohm R.A."/>
            <person name="Feau N."/>
            <person name="Henrissat B."/>
            <person name="Schoch C.L."/>
            <person name="Horwitz B.A."/>
            <person name="Barry K.W."/>
            <person name="Condon B.J."/>
            <person name="Copeland A.C."/>
            <person name="Dhillon B."/>
            <person name="Glaser F."/>
            <person name="Hesse C.N."/>
            <person name="Kosti I."/>
            <person name="LaButti K."/>
            <person name="Lindquist E.A."/>
            <person name="Lucas S."/>
            <person name="Salamov A.A."/>
            <person name="Bradshaw R.E."/>
            <person name="Ciuffetti L."/>
            <person name="Hamelin R.C."/>
            <person name="Kema G.H.J."/>
            <person name="Lawrence C."/>
            <person name="Scott J.A."/>
            <person name="Spatafora J.W."/>
            <person name="Turgeon B.G."/>
            <person name="de Wit P.J.G.M."/>
            <person name="Zhong S."/>
            <person name="Goodwin S.B."/>
            <person name="Grigoriev I.V."/>
        </authorList>
    </citation>
    <scope>NUCLEOTIDE SEQUENCE [LARGE SCALE GENOMIC DNA]</scope>
    <source>
        <strain evidence="3">NZE10 / CBS 128990</strain>
    </source>
</reference>
<proteinExistence type="predicted"/>
<dbReference type="Proteomes" id="UP000016933">
    <property type="component" value="Unassembled WGS sequence"/>
</dbReference>
<feature type="transmembrane region" description="Helical" evidence="1">
    <location>
        <begin position="36"/>
        <end position="55"/>
    </location>
</feature>
<accession>N1PP93</accession>
<reference evidence="3" key="1">
    <citation type="journal article" date="2012" name="PLoS Genet.">
        <title>The genomes of the fungal plant pathogens Cladosporium fulvum and Dothistroma septosporum reveal adaptation to different hosts and lifestyles but also signatures of common ancestry.</title>
        <authorList>
            <person name="de Wit P.J.G.M."/>
            <person name="van der Burgt A."/>
            <person name="Oekmen B."/>
            <person name="Stergiopoulos I."/>
            <person name="Abd-Elsalam K.A."/>
            <person name="Aerts A.L."/>
            <person name="Bahkali A.H."/>
            <person name="Beenen H.G."/>
            <person name="Chettri P."/>
            <person name="Cox M.P."/>
            <person name="Datema E."/>
            <person name="de Vries R.P."/>
            <person name="Dhillon B."/>
            <person name="Ganley A.R."/>
            <person name="Griffiths S.A."/>
            <person name="Guo Y."/>
            <person name="Hamelin R.C."/>
            <person name="Henrissat B."/>
            <person name="Kabir M.S."/>
            <person name="Jashni M.K."/>
            <person name="Kema G."/>
            <person name="Klaubauf S."/>
            <person name="Lapidus A."/>
            <person name="Levasseur A."/>
            <person name="Lindquist E."/>
            <person name="Mehrabi R."/>
            <person name="Ohm R.A."/>
            <person name="Owen T.J."/>
            <person name="Salamov A."/>
            <person name="Schwelm A."/>
            <person name="Schijlen E."/>
            <person name="Sun H."/>
            <person name="van den Burg H.A."/>
            <person name="van Ham R.C.H.J."/>
            <person name="Zhang S."/>
            <person name="Goodwin S.B."/>
            <person name="Grigoriev I.V."/>
            <person name="Collemare J."/>
            <person name="Bradshaw R.E."/>
        </authorList>
    </citation>
    <scope>NUCLEOTIDE SEQUENCE [LARGE SCALE GENOMIC DNA]</scope>
    <source>
        <strain evidence="3">NZE10 / CBS 128990</strain>
    </source>
</reference>
<dbReference type="OrthoDB" id="3918601at2759"/>
<dbReference type="HOGENOM" id="CLU_1299682_0_0_1"/>
<protein>
    <submittedName>
        <fullName evidence="2">Uncharacterized protein</fullName>
    </submittedName>
</protein>
<evidence type="ECO:0000256" key="1">
    <source>
        <dbReference type="SAM" id="Phobius"/>
    </source>
</evidence>